<feature type="domain" description="ACB" evidence="3">
    <location>
        <begin position="8"/>
        <end position="90"/>
    </location>
</feature>
<name>A0A2T9YA58_9FUNG</name>
<dbReference type="PANTHER" id="PTHR23310:SF62">
    <property type="entry name" value="ACYL-COA BINDING PROTEIN 1, ISOFORM A"/>
    <property type="match status" value="1"/>
</dbReference>
<gene>
    <name evidence="4" type="ORF">BB559_005197</name>
</gene>
<accession>A0A2T9YA58</accession>
<evidence type="ECO:0000313" key="5">
    <source>
        <dbReference type="Proteomes" id="UP000245699"/>
    </source>
</evidence>
<sequence>MTNAESTGNAAFIQASKDVNTLPTKPANDTLLELYALFKQSIFGDNEDPQPGLFDLKGKAKYNAWKSKAGMSKEEAQAKYIELVDSLMSK</sequence>
<organism evidence="4 5">
    <name type="scientific">Furculomyces boomerangus</name>
    <dbReference type="NCBI Taxonomy" id="61424"/>
    <lineage>
        <taxon>Eukaryota</taxon>
        <taxon>Fungi</taxon>
        <taxon>Fungi incertae sedis</taxon>
        <taxon>Zoopagomycota</taxon>
        <taxon>Kickxellomycotina</taxon>
        <taxon>Harpellomycetes</taxon>
        <taxon>Harpellales</taxon>
        <taxon>Harpellaceae</taxon>
        <taxon>Furculomyces</taxon>
    </lineage>
</organism>
<protein>
    <recommendedName>
        <fullName evidence="3">ACB domain-containing protein</fullName>
    </recommendedName>
</protein>
<proteinExistence type="inferred from homology"/>
<dbReference type="EMBL" id="MBFT01000567">
    <property type="protein sequence ID" value="PVU89194.1"/>
    <property type="molecule type" value="Genomic_DNA"/>
</dbReference>
<dbReference type="PROSITE" id="PS51228">
    <property type="entry name" value="ACB_2"/>
    <property type="match status" value="1"/>
</dbReference>
<dbReference type="GO" id="GO:0000062">
    <property type="term" value="F:fatty-acyl-CoA binding"/>
    <property type="evidence" value="ECO:0007669"/>
    <property type="project" value="InterPro"/>
</dbReference>
<dbReference type="InterPro" id="IPR000582">
    <property type="entry name" value="Acyl-CoA-binding_protein"/>
</dbReference>
<comment type="caution">
    <text evidence="4">The sequence shown here is derived from an EMBL/GenBank/DDBJ whole genome shotgun (WGS) entry which is preliminary data.</text>
</comment>
<dbReference type="Gene3D" id="1.20.80.10">
    <property type="match status" value="1"/>
</dbReference>
<dbReference type="InterPro" id="IPR035984">
    <property type="entry name" value="Acyl-CoA-binding_sf"/>
</dbReference>
<evidence type="ECO:0000313" key="4">
    <source>
        <dbReference type="EMBL" id="PVU89194.1"/>
    </source>
</evidence>
<dbReference type="AlphaFoldDB" id="A0A2T9YA58"/>
<reference evidence="4 5" key="1">
    <citation type="journal article" date="2018" name="MBio">
        <title>Comparative Genomics Reveals the Core Gene Toolbox for the Fungus-Insect Symbiosis.</title>
        <authorList>
            <person name="Wang Y."/>
            <person name="Stata M."/>
            <person name="Wang W."/>
            <person name="Stajich J.E."/>
            <person name="White M.M."/>
            <person name="Moncalvo J.M."/>
        </authorList>
    </citation>
    <scope>NUCLEOTIDE SEQUENCE [LARGE SCALE GENOMIC DNA]</scope>
    <source>
        <strain evidence="4 5">AUS-77-4</strain>
    </source>
</reference>
<dbReference type="Pfam" id="PF00887">
    <property type="entry name" value="ACBP"/>
    <property type="match status" value="1"/>
</dbReference>
<keyword evidence="2" id="KW-0446">Lipid-binding</keyword>
<dbReference type="PANTHER" id="PTHR23310">
    <property type="entry name" value="ACYL-COA-BINDING PROTEIN, ACBP"/>
    <property type="match status" value="1"/>
</dbReference>
<dbReference type="Proteomes" id="UP000245699">
    <property type="component" value="Unassembled WGS sequence"/>
</dbReference>
<dbReference type="STRING" id="61424.A0A2T9YA58"/>
<keyword evidence="5" id="KW-1185">Reference proteome</keyword>
<dbReference type="GO" id="GO:0006631">
    <property type="term" value="P:fatty acid metabolic process"/>
    <property type="evidence" value="ECO:0007669"/>
    <property type="project" value="TreeGrafter"/>
</dbReference>
<comment type="similarity">
    <text evidence="1">Belongs to the ACBP family.</text>
</comment>
<evidence type="ECO:0000256" key="1">
    <source>
        <dbReference type="ARBA" id="ARBA00005567"/>
    </source>
</evidence>
<evidence type="ECO:0000259" key="3">
    <source>
        <dbReference type="PROSITE" id="PS51228"/>
    </source>
</evidence>
<dbReference type="InterPro" id="IPR014352">
    <property type="entry name" value="FERM/acyl-CoA-bd_prot_sf"/>
</dbReference>
<dbReference type="SUPFAM" id="SSF47027">
    <property type="entry name" value="Acyl-CoA binding protein"/>
    <property type="match status" value="1"/>
</dbReference>
<dbReference type="PRINTS" id="PR00689">
    <property type="entry name" value="ACOABINDINGP"/>
</dbReference>
<dbReference type="OrthoDB" id="346910at2759"/>
<evidence type="ECO:0000256" key="2">
    <source>
        <dbReference type="ARBA" id="ARBA00023121"/>
    </source>
</evidence>